<keyword evidence="2" id="KW-0255">Endonuclease</keyword>
<proteinExistence type="predicted"/>
<dbReference type="SUPFAM" id="SSF52980">
    <property type="entry name" value="Restriction endonuclease-like"/>
    <property type="match status" value="1"/>
</dbReference>
<evidence type="ECO:0000259" key="1">
    <source>
        <dbReference type="Pfam" id="PF05685"/>
    </source>
</evidence>
<dbReference type="GO" id="GO:0004519">
    <property type="term" value="F:endonuclease activity"/>
    <property type="evidence" value="ECO:0007669"/>
    <property type="project" value="UniProtKB-KW"/>
</dbReference>
<keyword evidence="2" id="KW-0540">Nuclease</keyword>
<keyword evidence="2" id="KW-0378">Hydrolase</keyword>
<dbReference type="PANTHER" id="PTHR35400:SF3">
    <property type="entry name" value="SLL1072 PROTEIN"/>
    <property type="match status" value="1"/>
</dbReference>
<dbReference type="Proteomes" id="UP000245051">
    <property type="component" value="Chromosome"/>
</dbReference>
<protein>
    <submittedName>
        <fullName evidence="2">Restriction endonuclease</fullName>
    </submittedName>
</protein>
<evidence type="ECO:0000313" key="3">
    <source>
        <dbReference type="Proteomes" id="UP000245051"/>
    </source>
</evidence>
<dbReference type="InterPro" id="IPR011335">
    <property type="entry name" value="Restrct_endonuc-II-like"/>
</dbReference>
<dbReference type="EMBL" id="CP029254">
    <property type="protein sequence ID" value="AWK11088.1"/>
    <property type="molecule type" value="Genomic_DNA"/>
</dbReference>
<accession>A0ABN5KLL3</accession>
<evidence type="ECO:0000313" key="2">
    <source>
        <dbReference type="EMBL" id="AWK11088.1"/>
    </source>
</evidence>
<dbReference type="PANTHER" id="PTHR35400">
    <property type="entry name" value="SLR1083 PROTEIN"/>
    <property type="match status" value="1"/>
</dbReference>
<dbReference type="InterPro" id="IPR008538">
    <property type="entry name" value="Uma2"/>
</dbReference>
<dbReference type="CDD" id="cd06260">
    <property type="entry name" value="DUF820-like"/>
    <property type="match status" value="1"/>
</dbReference>
<gene>
    <name evidence="2" type="ORF">DDQ41_21675</name>
</gene>
<feature type="domain" description="Putative restriction endonuclease" evidence="1">
    <location>
        <begin position="16"/>
        <end position="187"/>
    </location>
</feature>
<keyword evidence="3" id="KW-1185">Reference proteome</keyword>
<reference evidence="2 3" key="1">
    <citation type="submission" date="2018-05" db="EMBL/GenBank/DDBJ databases">
        <title>Complete genome sequence of the Type Strain of Streptomyces spongiicola HNM0071, the producer of staurosporine.</title>
        <authorList>
            <person name="Zhou S."/>
            <person name="Huang X."/>
        </authorList>
    </citation>
    <scope>NUCLEOTIDE SEQUENCE [LARGE SCALE GENOMIC DNA]</scope>
    <source>
        <strain evidence="2 3">HNM0071</strain>
    </source>
</reference>
<dbReference type="RefSeq" id="WP_109295970.1">
    <property type="nucleotide sequence ID" value="NZ_CP029254.1"/>
</dbReference>
<dbReference type="Gene3D" id="3.90.1570.10">
    <property type="entry name" value="tt1808, chain A"/>
    <property type="match status" value="1"/>
</dbReference>
<name>A0ABN5KLL3_9ACTN</name>
<sequence length="196" mass="20813">MSALSVDPPAPHGREWDDLVRLREETDAPEGCKAEIVEGIATVSPTPANSHNSVAQRVQRQPYTVIPEDWGVYQTLAVAIPSRLGMFVPDLVVAPEAALGEPGHHIPAAAALLVVETTSKSSADHDRIEKLHGCATAGVPLYPLLDSRHSGRPTATLYGHPGNATYRVLDTVEYGEGLHISAPFDLTIDTGAFPAG</sequence>
<organism evidence="2 3">
    <name type="scientific">Streptomyces spongiicola</name>
    <dbReference type="NCBI Taxonomy" id="1690221"/>
    <lineage>
        <taxon>Bacteria</taxon>
        <taxon>Bacillati</taxon>
        <taxon>Actinomycetota</taxon>
        <taxon>Actinomycetes</taxon>
        <taxon>Kitasatosporales</taxon>
        <taxon>Streptomycetaceae</taxon>
        <taxon>Streptomyces</taxon>
    </lineage>
</organism>
<dbReference type="Pfam" id="PF05685">
    <property type="entry name" value="Uma2"/>
    <property type="match status" value="1"/>
</dbReference>
<dbReference type="InterPro" id="IPR012296">
    <property type="entry name" value="Nuclease_put_TT1808"/>
</dbReference>